<keyword evidence="7" id="KW-0539">Nucleus</keyword>
<feature type="compositionally biased region" description="Polar residues" evidence="9">
    <location>
        <begin position="1270"/>
        <end position="1286"/>
    </location>
</feature>
<feature type="compositionally biased region" description="Basic residues" evidence="9">
    <location>
        <begin position="1191"/>
        <end position="1200"/>
    </location>
</feature>
<dbReference type="GO" id="GO:0003682">
    <property type="term" value="F:chromatin binding"/>
    <property type="evidence" value="ECO:0007669"/>
    <property type="project" value="TreeGrafter"/>
</dbReference>
<feature type="compositionally biased region" description="Polar residues" evidence="9">
    <location>
        <begin position="929"/>
        <end position="941"/>
    </location>
</feature>
<dbReference type="OrthoDB" id="6017at2759"/>
<keyword evidence="2" id="KW-0677">Repeat</keyword>
<dbReference type="Pfam" id="PF20415">
    <property type="entry name" value="DUF6699"/>
    <property type="match status" value="2"/>
</dbReference>
<reference evidence="11 12" key="1">
    <citation type="submission" date="2019-02" db="EMBL/GenBank/DDBJ databases">
        <title>Genome sequencing of the rare red list fungi Phellinidium pouzarii.</title>
        <authorList>
            <person name="Buettner E."/>
            <person name="Kellner H."/>
        </authorList>
    </citation>
    <scope>NUCLEOTIDE SEQUENCE [LARGE SCALE GENOMIC DNA]</scope>
    <source>
        <strain evidence="11 12">DSM 108285</strain>
    </source>
</reference>
<feature type="compositionally biased region" description="Basic and acidic residues" evidence="9">
    <location>
        <begin position="767"/>
        <end position="783"/>
    </location>
</feature>
<organism evidence="11 12">
    <name type="scientific">Phellinidium pouzarii</name>
    <dbReference type="NCBI Taxonomy" id="167371"/>
    <lineage>
        <taxon>Eukaryota</taxon>
        <taxon>Fungi</taxon>
        <taxon>Dikarya</taxon>
        <taxon>Basidiomycota</taxon>
        <taxon>Agaricomycotina</taxon>
        <taxon>Agaricomycetes</taxon>
        <taxon>Hymenochaetales</taxon>
        <taxon>Hymenochaetaceae</taxon>
        <taxon>Phellinidium</taxon>
    </lineage>
</organism>
<dbReference type="GO" id="GO:0016586">
    <property type="term" value="C:RSC-type complex"/>
    <property type="evidence" value="ECO:0007669"/>
    <property type="project" value="InterPro"/>
</dbReference>
<accession>A0A4S4L5V9</accession>
<feature type="region of interest" description="Disordered" evidence="9">
    <location>
        <begin position="595"/>
        <end position="643"/>
    </location>
</feature>
<evidence type="ECO:0000259" key="10">
    <source>
        <dbReference type="PROSITE" id="PS50014"/>
    </source>
</evidence>
<dbReference type="Gene3D" id="1.20.920.10">
    <property type="entry name" value="Bromodomain-like"/>
    <property type="match status" value="2"/>
</dbReference>
<dbReference type="Pfam" id="PF00439">
    <property type="entry name" value="Bromodomain"/>
    <property type="match status" value="2"/>
</dbReference>
<dbReference type="Proteomes" id="UP000308199">
    <property type="component" value="Unassembled WGS sequence"/>
</dbReference>
<protein>
    <recommendedName>
        <fullName evidence="10">Bromo domain-containing protein</fullName>
    </recommendedName>
</protein>
<feature type="region of interest" description="Disordered" evidence="9">
    <location>
        <begin position="1270"/>
        <end position="1293"/>
    </location>
</feature>
<sequence length="1323" mass="144708">MSDGKRWAPGPAYGPVLRPTDLYLLEAKPAIHPILTHSFNPFRLNFNLATVHFTSHTLVGETVGFGAGDRQLTFTYKDNAATLPRLTEVVIITRDSPWCTIVRNELGVSLADVCGQLWKEYTETALTEAEFATLGVRDKDRVKRMALMRESGGYDPGSAFAGTWGSSSAVPLGRCRRIDWLHGKVYFEGLERDDAFAKSRLKYAAPNVFRMSLIMSRSRPTTPFVPPRPGASPAQPTRVIPPNPGSFPPPWAARRNSFHTDGPPFEPSSYFSRPIATPAATGLGLDEWDIPIDYGRRLNLALTPTAFPRIIPVSVPSAFAGQVPAGTPWYQPFPQPLPGAGYGPPSAPHTPYGPPPALHTAYGTPYTGYGVPPLAPGPAHPYSRSTHSTPWHGGGFLPVTPGGTTEPLPDHWGIAERPEMRRGNLDTRWMVGSNYGPVLEPLLVGVVKCRPKVNPLLSPPPDDPTKRDYLNWNMLFSSAYVQRSNEPQDQSWIKGRDSPATFPRLGTLRIISRRFPWFIDVRARDPAIGITCGDVIDTLSAFFSELTLQQEFEARSKADQAKISEAYHHNRSRSHDVPGGRMGIGLRRVEQASTEVMVKREPITNPSIDVETPRPKRRKDTASETPAVEAEDQGASSDQEQEQGGIVADEGPAMSPEEVQEEGLKVWQLLKDAVDKEGRSLSYDFLRLPSKRQFPDYYMIIKRPIALDDIKTQLDNYVYVSLEALQQDFEQCFKNAKKYNMRESIIWKDAKTLQKLAGKELDKIRRRKNDEGDGDGSDKETGKKKEKGANITRLMKNRLQKLTSKTEESTGRLVAADFMDLPSKKKWPVYYKIIKRPICFEDIFKRIKRKEYLTIPDFMNDVELVFTNAIQFNEEHSPIWEDTMTLKTYFRELMTDLPAKYNMNAAADDPSTSPEAAPSKILLKLPNHQAGSQMQSSNSEPLQGCDAAGGTVRLRVPALGNSNGTTTSTIEPPTSVNGIEGTQSKKTKPKSPAVLSTALPSSVPSSSSPALAVPTPRSTKAALPALVKGQQSGTQSTFMNTPVTPATTYHQYNANVQVPPQAFYTSSVSQSQSVAAVSAATPASASATPAPLSSVLPGLAGPSGRADAPTPAPPARAAGLHSVRLETHPVGRRLALLDVGAGVRSWVVRLGADEKGILVRDVRFEWRGDGERAGSEGEREGVEGAEGAPPPKKRGRGRPRKTLVVEKDDIVKTTESPAKSILDALATKPNVNQNEKHPAIVPAVEDVVVRFDGLAVAPKAKIETKVETLATSSGTGGNDTKATNKPKSSRESGEWAVDVAAGRHVLEVGRKGNSVLWRVYIYV</sequence>
<comment type="caution">
    <text evidence="11">The sequence shown here is derived from an EMBL/GenBank/DDBJ whole genome shotgun (WGS) entry which is preliminary data.</text>
</comment>
<evidence type="ECO:0000256" key="1">
    <source>
        <dbReference type="ARBA" id="ARBA00004123"/>
    </source>
</evidence>
<dbReference type="CDD" id="cd04369">
    <property type="entry name" value="Bromodomain"/>
    <property type="match status" value="1"/>
</dbReference>
<dbReference type="PROSITE" id="PS50014">
    <property type="entry name" value="BROMODOMAIN_2"/>
    <property type="match status" value="2"/>
</dbReference>
<feature type="compositionally biased region" description="Basic and acidic residues" evidence="9">
    <location>
        <begin position="1169"/>
        <end position="1182"/>
    </location>
</feature>
<feature type="region of interest" description="Disordered" evidence="9">
    <location>
        <begin position="1169"/>
        <end position="1200"/>
    </location>
</feature>
<evidence type="ECO:0000256" key="9">
    <source>
        <dbReference type="SAM" id="MobiDB-lite"/>
    </source>
</evidence>
<evidence type="ECO:0000256" key="8">
    <source>
        <dbReference type="PROSITE-ProRule" id="PRU00035"/>
    </source>
</evidence>
<keyword evidence="12" id="KW-1185">Reference proteome</keyword>
<keyword evidence="4" id="KW-0805">Transcription regulation</keyword>
<dbReference type="GO" id="GO:0006338">
    <property type="term" value="P:chromatin remodeling"/>
    <property type="evidence" value="ECO:0007669"/>
    <property type="project" value="InterPro"/>
</dbReference>
<comment type="subcellular location">
    <subcellularLocation>
        <location evidence="1">Nucleus</location>
    </subcellularLocation>
</comment>
<evidence type="ECO:0000256" key="4">
    <source>
        <dbReference type="ARBA" id="ARBA00023015"/>
    </source>
</evidence>
<dbReference type="GO" id="GO:0006368">
    <property type="term" value="P:transcription elongation by RNA polymerase II"/>
    <property type="evidence" value="ECO:0007669"/>
    <property type="project" value="TreeGrafter"/>
</dbReference>
<gene>
    <name evidence="11" type="ORF">EW145_g3923</name>
</gene>
<feature type="compositionally biased region" description="Low complexity" evidence="9">
    <location>
        <begin position="1083"/>
        <end position="1097"/>
    </location>
</feature>
<evidence type="ECO:0000256" key="6">
    <source>
        <dbReference type="ARBA" id="ARBA00023163"/>
    </source>
</evidence>
<dbReference type="InterPro" id="IPR001487">
    <property type="entry name" value="Bromodomain"/>
</dbReference>
<dbReference type="EMBL" id="SGPK01000182">
    <property type="protein sequence ID" value="THH06677.1"/>
    <property type="molecule type" value="Genomic_DNA"/>
</dbReference>
<evidence type="ECO:0000313" key="11">
    <source>
        <dbReference type="EMBL" id="THH06677.1"/>
    </source>
</evidence>
<proteinExistence type="predicted"/>
<dbReference type="PRINTS" id="PR00503">
    <property type="entry name" value="BROMODOMAIN"/>
</dbReference>
<feature type="region of interest" description="Disordered" evidence="9">
    <location>
        <begin position="1083"/>
        <end position="1116"/>
    </location>
</feature>
<evidence type="ECO:0000256" key="5">
    <source>
        <dbReference type="ARBA" id="ARBA00023117"/>
    </source>
</evidence>
<evidence type="ECO:0000256" key="7">
    <source>
        <dbReference type="ARBA" id="ARBA00023242"/>
    </source>
</evidence>
<dbReference type="InterPro" id="IPR036427">
    <property type="entry name" value="Bromodomain-like_sf"/>
</dbReference>
<dbReference type="InterPro" id="IPR037382">
    <property type="entry name" value="Rsc/polybromo"/>
</dbReference>
<dbReference type="SMART" id="SM00297">
    <property type="entry name" value="BROMO"/>
    <property type="match status" value="2"/>
</dbReference>
<evidence type="ECO:0000256" key="2">
    <source>
        <dbReference type="ARBA" id="ARBA00022737"/>
    </source>
</evidence>
<feature type="domain" description="Bromo" evidence="10">
    <location>
        <begin position="677"/>
        <end position="747"/>
    </location>
</feature>
<dbReference type="PANTHER" id="PTHR16062">
    <property type="entry name" value="SWI/SNF-RELATED"/>
    <property type="match status" value="1"/>
</dbReference>
<evidence type="ECO:0000313" key="12">
    <source>
        <dbReference type="Proteomes" id="UP000308199"/>
    </source>
</evidence>
<feature type="compositionally biased region" description="Low complexity" evidence="9">
    <location>
        <begin position="994"/>
        <end position="1015"/>
    </location>
</feature>
<feature type="region of interest" description="Disordered" evidence="9">
    <location>
        <begin position="221"/>
        <end position="243"/>
    </location>
</feature>
<keyword evidence="5 8" id="KW-0103">Bromodomain</keyword>
<feature type="domain" description="Bromo" evidence="10">
    <location>
        <begin position="810"/>
        <end position="880"/>
    </location>
</feature>
<keyword evidence="3" id="KW-0156">Chromatin regulator</keyword>
<feature type="region of interest" description="Disordered" evidence="9">
    <location>
        <begin position="958"/>
        <end position="1015"/>
    </location>
</feature>
<feature type="region of interest" description="Disordered" evidence="9">
    <location>
        <begin position="767"/>
        <end position="789"/>
    </location>
</feature>
<evidence type="ECO:0000256" key="3">
    <source>
        <dbReference type="ARBA" id="ARBA00022853"/>
    </source>
</evidence>
<feature type="compositionally biased region" description="Polar residues" evidence="9">
    <location>
        <begin position="960"/>
        <end position="984"/>
    </location>
</feature>
<dbReference type="PANTHER" id="PTHR16062:SF19">
    <property type="entry name" value="PROTEIN POLYBROMO-1"/>
    <property type="match status" value="1"/>
</dbReference>
<keyword evidence="6" id="KW-0804">Transcription</keyword>
<name>A0A4S4L5V9_9AGAM</name>
<feature type="region of interest" description="Disordered" evidence="9">
    <location>
        <begin position="928"/>
        <end position="947"/>
    </location>
</feature>
<dbReference type="InterPro" id="IPR046522">
    <property type="entry name" value="DUF6699"/>
</dbReference>
<dbReference type="SUPFAM" id="SSF47370">
    <property type="entry name" value="Bromodomain"/>
    <property type="match status" value="2"/>
</dbReference>